<organism evidence="16 17">
    <name type="scientific">Elaeis guineensis var. tenera</name>
    <name type="common">Oil palm</name>
    <dbReference type="NCBI Taxonomy" id="51953"/>
    <lineage>
        <taxon>Eukaryota</taxon>
        <taxon>Viridiplantae</taxon>
        <taxon>Streptophyta</taxon>
        <taxon>Embryophyta</taxon>
        <taxon>Tracheophyta</taxon>
        <taxon>Spermatophyta</taxon>
        <taxon>Magnoliopsida</taxon>
        <taxon>Liliopsida</taxon>
        <taxon>Arecaceae</taxon>
        <taxon>Arecoideae</taxon>
        <taxon>Cocoseae</taxon>
        <taxon>Elaeidinae</taxon>
        <taxon>Elaeis</taxon>
    </lineage>
</organism>
<evidence type="ECO:0000256" key="4">
    <source>
        <dbReference type="ARBA" id="ARBA00012483"/>
    </source>
</evidence>
<evidence type="ECO:0000256" key="14">
    <source>
        <dbReference type="SAM" id="Phobius"/>
    </source>
</evidence>
<dbReference type="PANTHER" id="PTHR46719">
    <property type="entry name" value="TRANSCRIPTION FACTOR C2H2 FAMILY-RELATED"/>
    <property type="match status" value="1"/>
</dbReference>
<accession>A0A6I9QD83</accession>
<evidence type="ECO:0000256" key="13">
    <source>
        <dbReference type="PROSITE-ProRule" id="PRU00175"/>
    </source>
</evidence>
<evidence type="ECO:0000256" key="11">
    <source>
        <dbReference type="ARBA" id="ARBA00022989"/>
    </source>
</evidence>
<dbReference type="SMART" id="SM00184">
    <property type="entry name" value="RING"/>
    <property type="match status" value="1"/>
</dbReference>
<comment type="pathway">
    <text evidence="3">Protein modification; protein ubiquitination.</text>
</comment>
<dbReference type="GO" id="GO:0008270">
    <property type="term" value="F:zinc ion binding"/>
    <property type="evidence" value="ECO:0007669"/>
    <property type="project" value="UniProtKB-KW"/>
</dbReference>
<proteinExistence type="predicted"/>
<dbReference type="FunCoup" id="A0A6I9QD83">
    <property type="interactions" value="2266"/>
</dbReference>
<reference evidence="17" key="1">
    <citation type="submission" date="2025-08" db="UniProtKB">
        <authorList>
            <consortium name="RefSeq"/>
        </authorList>
    </citation>
    <scope>IDENTIFICATION</scope>
</reference>
<dbReference type="InterPro" id="IPR045899">
    <property type="entry name" value="ATL71-like"/>
</dbReference>
<comment type="catalytic activity">
    <reaction evidence="1">
        <text>S-ubiquitinyl-[E2 ubiquitin-conjugating enzyme]-L-cysteine + [acceptor protein]-L-lysine = [E2 ubiquitin-conjugating enzyme]-L-cysteine + N(6)-ubiquitinyl-[acceptor protein]-L-lysine.</text>
        <dbReference type="EC" id="2.3.2.27"/>
    </reaction>
</comment>
<evidence type="ECO:0000256" key="9">
    <source>
        <dbReference type="ARBA" id="ARBA00022786"/>
    </source>
</evidence>
<keyword evidence="8 13" id="KW-0863">Zinc-finger</keyword>
<evidence type="ECO:0000313" key="16">
    <source>
        <dbReference type="Proteomes" id="UP000504607"/>
    </source>
</evidence>
<dbReference type="Gene3D" id="3.30.40.10">
    <property type="entry name" value="Zinc/RING finger domain, C3HC4 (zinc finger)"/>
    <property type="match status" value="1"/>
</dbReference>
<evidence type="ECO:0000256" key="6">
    <source>
        <dbReference type="ARBA" id="ARBA00022692"/>
    </source>
</evidence>
<dbReference type="Pfam" id="PF13639">
    <property type="entry name" value="zf-RING_2"/>
    <property type="match status" value="1"/>
</dbReference>
<sequence length="178" mass="19282">MNSTNSPTLSPHGGPDVLLSPQHSGKLRYILGFSVGTLLFIACITFVYYLCTRANVPTQAPRRRSSGPAGEARVADAEAGVDEATLMSYPEVLYSKVKVKGSTMTTMASCCSICLADYKDTDVLRVLPDCGHLFHLSCVDPWLRSHPTCPLCRTSPLPSPISTPLAEVVPLSRRSWNV</sequence>
<evidence type="ECO:0000256" key="12">
    <source>
        <dbReference type="ARBA" id="ARBA00023136"/>
    </source>
</evidence>
<keyword evidence="7" id="KW-0479">Metal-binding</keyword>
<dbReference type="InterPro" id="IPR001841">
    <property type="entry name" value="Znf_RING"/>
</dbReference>
<evidence type="ECO:0000256" key="2">
    <source>
        <dbReference type="ARBA" id="ARBA00004167"/>
    </source>
</evidence>
<keyword evidence="10" id="KW-0862">Zinc</keyword>
<dbReference type="InParanoid" id="A0A6I9QD83"/>
<dbReference type="PANTHER" id="PTHR46719:SF7">
    <property type="entry name" value="RING-H2 FINGER PROTEIN ATL71-RELATED"/>
    <property type="match status" value="1"/>
</dbReference>
<protein>
    <recommendedName>
        <fullName evidence="4">RING-type E3 ubiquitin transferase</fullName>
        <ecNumber evidence="4">2.3.2.27</ecNumber>
    </recommendedName>
</protein>
<keyword evidence="12 14" id="KW-0472">Membrane</keyword>
<feature type="domain" description="RING-type" evidence="15">
    <location>
        <begin position="111"/>
        <end position="153"/>
    </location>
</feature>
<evidence type="ECO:0000256" key="1">
    <source>
        <dbReference type="ARBA" id="ARBA00000900"/>
    </source>
</evidence>
<keyword evidence="6 14" id="KW-0812">Transmembrane</keyword>
<dbReference type="FunFam" id="3.30.40.10:FF:000187">
    <property type="entry name" value="E3 ubiquitin-protein ligase ATL6"/>
    <property type="match status" value="1"/>
</dbReference>
<dbReference type="GeneID" id="105034126"/>
<evidence type="ECO:0000256" key="7">
    <source>
        <dbReference type="ARBA" id="ARBA00022723"/>
    </source>
</evidence>
<keyword evidence="16" id="KW-1185">Reference proteome</keyword>
<dbReference type="OrthoDB" id="8062037at2759"/>
<dbReference type="KEGG" id="egu:105034126"/>
<dbReference type="InterPro" id="IPR013083">
    <property type="entry name" value="Znf_RING/FYVE/PHD"/>
</dbReference>
<keyword evidence="9" id="KW-0833">Ubl conjugation pathway</keyword>
<dbReference type="AlphaFoldDB" id="A0A6I9QD83"/>
<evidence type="ECO:0000256" key="5">
    <source>
        <dbReference type="ARBA" id="ARBA00022679"/>
    </source>
</evidence>
<dbReference type="GO" id="GO:0061630">
    <property type="term" value="F:ubiquitin protein ligase activity"/>
    <property type="evidence" value="ECO:0007669"/>
    <property type="project" value="UniProtKB-EC"/>
</dbReference>
<evidence type="ECO:0000313" key="17">
    <source>
        <dbReference type="RefSeq" id="XP_010907478.1"/>
    </source>
</evidence>
<keyword evidence="5" id="KW-0808">Transferase</keyword>
<dbReference type="SUPFAM" id="SSF57850">
    <property type="entry name" value="RING/U-box"/>
    <property type="match status" value="1"/>
</dbReference>
<dbReference type="Proteomes" id="UP000504607">
    <property type="component" value="Unplaced"/>
</dbReference>
<evidence type="ECO:0000256" key="3">
    <source>
        <dbReference type="ARBA" id="ARBA00004906"/>
    </source>
</evidence>
<dbReference type="PROSITE" id="PS50089">
    <property type="entry name" value="ZF_RING_2"/>
    <property type="match status" value="1"/>
</dbReference>
<comment type="subcellular location">
    <subcellularLocation>
        <location evidence="2">Membrane</location>
        <topology evidence="2">Single-pass membrane protein</topology>
    </subcellularLocation>
</comment>
<name>A0A6I9QD83_ELAGV</name>
<feature type="transmembrane region" description="Helical" evidence="14">
    <location>
        <begin position="29"/>
        <end position="50"/>
    </location>
</feature>
<dbReference type="GO" id="GO:0016020">
    <property type="term" value="C:membrane"/>
    <property type="evidence" value="ECO:0007669"/>
    <property type="project" value="UniProtKB-SubCell"/>
</dbReference>
<keyword evidence="11 14" id="KW-1133">Transmembrane helix</keyword>
<dbReference type="RefSeq" id="XP_010907478.1">
    <property type="nucleotide sequence ID" value="XM_010909176.2"/>
</dbReference>
<evidence type="ECO:0000256" key="8">
    <source>
        <dbReference type="ARBA" id="ARBA00022771"/>
    </source>
</evidence>
<evidence type="ECO:0000256" key="10">
    <source>
        <dbReference type="ARBA" id="ARBA00022833"/>
    </source>
</evidence>
<evidence type="ECO:0000259" key="15">
    <source>
        <dbReference type="PROSITE" id="PS50089"/>
    </source>
</evidence>
<gene>
    <name evidence="17" type="primary">LOC105034126</name>
</gene>
<dbReference type="EC" id="2.3.2.27" evidence="4"/>
<dbReference type="CDD" id="cd16461">
    <property type="entry name" value="RING-H2_EL5-like"/>
    <property type="match status" value="1"/>
</dbReference>